<evidence type="ECO:0000256" key="4">
    <source>
        <dbReference type="ARBA" id="ARBA00023186"/>
    </source>
</evidence>
<evidence type="ECO:0000256" key="1">
    <source>
        <dbReference type="ARBA" id="ARBA00008020"/>
    </source>
</evidence>
<evidence type="ECO:0000256" key="5">
    <source>
        <dbReference type="RuleBase" id="RU004187"/>
    </source>
</evidence>
<protein>
    <recommendedName>
        <fullName evidence="8">T-complex protein 1 subunit eta</fullName>
    </recommendedName>
</protein>
<organism evidence="6 7">
    <name type="scientific">Caligus rogercresseyi</name>
    <name type="common">Sea louse</name>
    <dbReference type="NCBI Taxonomy" id="217165"/>
    <lineage>
        <taxon>Eukaryota</taxon>
        <taxon>Metazoa</taxon>
        <taxon>Ecdysozoa</taxon>
        <taxon>Arthropoda</taxon>
        <taxon>Crustacea</taxon>
        <taxon>Multicrustacea</taxon>
        <taxon>Hexanauplia</taxon>
        <taxon>Copepoda</taxon>
        <taxon>Siphonostomatoida</taxon>
        <taxon>Caligidae</taxon>
        <taxon>Caligus</taxon>
    </lineage>
</organism>
<feature type="non-terminal residue" evidence="6">
    <location>
        <position position="85"/>
    </location>
</feature>
<keyword evidence="3 5" id="KW-0067">ATP-binding</keyword>
<keyword evidence="4 5" id="KW-0143">Chaperone</keyword>
<evidence type="ECO:0008006" key="8">
    <source>
        <dbReference type="Google" id="ProtNLM"/>
    </source>
</evidence>
<gene>
    <name evidence="6" type="ORF">FKW44_000737</name>
</gene>
<sequence length="85" mass="8957">MKPMILVLKDGTETAQGKSQIISNINACEAISDSVRTTLGPRGMDKLIVNDRGSATISNDGATVLKLLNVVHPAGKILVEIAKSQ</sequence>
<dbReference type="PANTHER" id="PTHR11353">
    <property type="entry name" value="CHAPERONIN"/>
    <property type="match status" value="1"/>
</dbReference>
<evidence type="ECO:0000256" key="3">
    <source>
        <dbReference type="ARBA" id="ARBA00022840"/>
    </source>
</evidence>
<dbReference type="InterPro" id="IPR027413">
    <property type="entry name" value="GROEL-like_equatorial_sf"/>
</dbReference>
<dbReference type="InterPro" id="IPR002194">
    <property type="entry name" value="Chaperonin_TCP-1_CS"/>
</dbReference>
<dbReference type="InterPro" id="IPR002423">
    <property type="entry name" value="Cpn60/GroEL/TCP-1"/>
</dbReference>
<comment type="similarity">
    <text evidence="1 5">Belongs to the TCP-1 chaperonin family.</text>
</comment>
<dbReference type="SUPFAM" id="SSF48592">
    <property type="entry name" value="GroEL equatorial domain-like"/>
    <property type="match status" value="1"/>
</dbReference>
<dbReference type="GO" id="GO:0005524">
    <property type="term" value="F:ATP binding"/>
    <property type="evidence" value="ECO:0007669"/>
    <property type="project" value="UniProtKB-KW"/>
</dbReference>
<accession>A0A7T8KHT4</accession>
<dbReference type="EMBL" id="CP045890">
    <property type="protein sequence ID" value="QQP56161.1"/>
    <property type="molecule type" value="Genomic_DNA"/>
</dbReference>
<dbReference type="Gene3D" id="1.10.560.10">
    <property type="entry name" value="GroEL-like equatorial domain"/>
    <property type="match status" value="1"/>
</dbReference>
<dbReference type="AlphaFoldDB" id="A0A7T8KHT4"/>
<dbReference type="GO" id="GO:0016887">
    <property type="term" value="F:ATP hydrolysis activity"/>
    <property type="evidence" value="ECO:0007669"/>
    <property type="project" value="InterPro"/>
</dbReference>
<dbReference type="PROSITE" id="PS00750">
    <property type="entry name" value="TCP1_1"/>
    <property type="match status" value="1"/>
</dbReference>
<dbReference type="OrthoDB" id="1935484at2759"/>
<dbReference type="InterPro" id="IPR017998">
    <property type="entry name" value="Chaperone_TCP-1"/>
</dbReference>
<dbReference type="GO" id="GO:0051082">
    <property type="term" value="F:unfolded protein binding"/>
    <property type="evidence" value="ECO:0007669"/>
    <property type="project" value="InterPro"/>
</dbReference>
<proteinExistence type="inferred from homology"/>
<name>A0A7T8KHT4_CALRO</name>
<dbReference type="Proteomes" id="UP000595437">
    <property type="component" value="Chromosome 1"/>
</dbReference>
<keyword evidence="7" id="KW-1185">Reference proteome</keyword>
<dbReference type="PRINTS" id="PR00304">
    <property type="entry name" value="TCOMPLEXTCP1"/>
</dbReference>
<dbReference type="Pfam" id="PF00118">
    <property type="entry name" value="Cpn60_TCP1"/>
    <property type="match status" value="1"/>
</dbReference>
<keyword evidence="2 5" id="KW-0547">Nucleotide-binding</keyword>
<evidence type="ECO:0000313" key="6">
    <source>
        <dbReference type="EMBL" id="QQP56161.1"/>
    </source>
</evidence>
<reference evidence="7" key="1">
    <citation type="submission" date="2021-01" db="EMBL/GenBank/DDBJ databases">
        <title>Caligus Genome Assembly.</title>
        <authorList>
            <person name="Gallardo-Escarate C."/>
        </authorList>
    </citation>
    <scope>NUCLEOTIDE SEQUENCE [LARGE SCALE GENOMIC DNA]</scope>
</reference>
<evidence type="ECO:0000256" key="2">
    <source>
        <dbReference type="ARBA" id="ARBA00022741"/>
    </source>
</evidence>
<evidence type="ECO:0000313" key="7">
    <source>
        <dbReference type="Proteomes" id="UP000595437"/>
    </source>
</evidence>
<dbReference type="PROSITE" id="PS00751">
    <property type="entry name" value="TCP1_2"/>
    <property type="match status" value="1"/>
</dbReference>
<dbReference type="GO" id="GO:0140662">
    <property type="term" value="F:ATP-dependent protein folding chaperone"/>
    <property type="evidence" value="ECO:0007669"/>
    <property type="project" value="InterPro"/>
</dbReference>